<evidence type="ECO:0000259" key="7">
    <source>
        <dbReference type="PROSITE" id="PS50157"/>
    </source>
</evidence>
<dbReference type="Gene3D" id="3.30.160.60">
    <property type="entry name" value="Classic Zinc Finger"/>
    <property type="match status" value="3"/>
</dbReference>
<feature type="region of interest" description="Disordered" evidence="6">
    <location>
        <begin position="225"/>
        <end position="266"/>
    </location>
</feature>
<feature type="compositionally biased region" description="Basic residues" evidence="6">
    <location>
        <begin position="81"/>
        <end position="90"/>
    </location>
</feature>
<dbReference type="Proteomes" id="UP000014760">
    <property type="component" value="Unassembled WGS sequence"/>
</dbReference>
<dbReference type="EnsemblMetazoa" id="CapteT224639">
    <property type="protein sequence ID" value="CapteP224639"/>
    <property type="gene ID" value="CapteG224639"/>
</dbReference>
<evidence type="ECO:0000313" key="8">
    <source>
        <dbReference type="EMBL" id="ELU06973.1"/>
    </source>
</evidence>
<dbReference type="STRING" id="283909.R7ULK3"/>
<name>R7ULK3_CAPTE</name>
<evidence type="ECO:0000256" key="3">
    <source>
        <dbReference type="ARBA" id="ARBA00022771"/>
    </source>
</evidence>
<dbReference type="InterPro" id="IPR013087">
    <property type="entry name" value="Znf_C2H2_type"/>
</dbReference>
<dbReference type="OrthoDB" id="2687452at2759"/>
<dbReference type="GO" id="GO:0008270">
    <property type="term" value="F:zinc ion binding"/>
    <property type="evidence" value="ECO:0007669"/>
    <property type="project" value="UniProtKB-KW"/>
</dbReference>
<reference evidence="8 10" key="2">
    <citation type="journal article" date="2013" name="Nature">
        <title>Insights into bilaterian evolution from three spiralian genomes.</title>
        <authorList>
            <person name="Simakov O."/>
            <person name="Marletaz F."/>
            <person name="Cho S.J."/>
            <person name="Edsinger-Gonzales E."/>
            <person name="Havlak P."/>
            <person name="Hellsten U."/>
            <person name="Kuo D.H."/>
            <person name="Larsson T."/>
            <person name="Lv J."/>
            <person name="Arendt D."/>
            <person name="Savage R."/>
            <person name="Osoegawa K."/>
            <person name="de Jong P."/>
            <person name="Grimwood J."/>
            <person name="Chapman J.A."/>
            <person name="Shapiro H."/>
            <person name="Aerts A."/>
            <person name="Otillar R.P."/>
            <person name="Terry A.Y."/>
            <person name="Boore J.L."/>
            <person name="Grigoriev I.V."/>
            <person name="Lindberg D.R."/>
            <person name="Seaver E.C."/>
            <person name="Weisblat D.A."/>
            <person name="Putnam N.H."/>
            <person name="Rokhsar D.S."/>
        </authorList>
    </citation>
    <scope>NUCLEOTIDE SEQUENCE</scope>
    <source>
        <strain evidence="8 10">I ESC-2004</strain>
    </source>
</reference>
<evidence type="ECO:0000256" key="4">
    <source>
        <dbReference type="ARBA" id="ARBA00022833"/>
    </source>
</evidence>
<evidence type="ECO:0000256" key="2">
    <source>
        <dbReference type="ARBA" id="ARBA00022737"/>
    </source>
</evidence>
<dbReference type="SUPFAM" id="SSF57667">
    <property type="entry name" value="beta-beta-alpha zinc fingers"/>
    <property type="match status" value="3"/>
</dbReference>
<reference evidence="10" key="1">
    <citation type="submission" date="2012-12" db="EMBL/GenBank/DDBJ databases">
        <authorList>
            <person name="Hellsten U."/>
            <person name="Grimwood J."/>
            <person name="Chapman J.A."/>
            <person name="Shapiro H."/>
            <person name="Aerts A."/>
            <person name="Otillar R.P."/>
            <person name="Terry A.Y."/>
            <person name="Boore J.L."/>
            <person name="Simakov O."/>
            <person name="Marletaz F."/>
            <person name="Cho S.-J."/>
            <person name="Edsinger-Gonzales E."/>
            <person name="Havlak P."/>
            <person name="Kuo D.-H."/>
            <person name="Larsson T."/>
            <person name="Lv J."/>
            <person name="Arendt D."/>
            <person name="Savage R."/>
            <person name="Osoegawa K."/>
            <person name="de Jong P."/>
            <person name="Lindberg D.R."/>
            <person name="Seaver E.C."/>
            <person name="Weisblat D.A."/>
            <person name="Putnam N.H."/>
            <person name="Grigoriev I.V."/>
            <person name="Rokhsar D.S."/>
        </authorList>
    </citation>
    <scope>NUCLEOTIDE SEQUENCE</scope>
    <source>
        <strain evidence="10">I ESC-2004</strain>
    </source>
</reference>
<dbReference type="PANTHER" id="PTHR23235">
    <property type="entry name" value="KRUEPPEL-LIKE TRANSCRIPTION FACTOR"/>
    <property type="match status" value="1"/>
</dbReference>
<evidence type="ECO:0000256" key="5">
    <source>
        <dbReference type="PROSITE-ProRule" id="PRU00042"/>
    </source>
</evidence>
<dbReference type="AlphaFoldDB" id="R7ULK3"/>
<reference evidence="9" key="3">
    <citation type="submission" date="2015-06" db="UniProtKB">
        <authorList>
            <consortium name="EnsemblMetazoa"/>
        </authorList>
    </citation>
    <scope>IDENTIFICATION</scope>
</reference>
<protein>
    <recommendedName>
        <fullName evidence="7">C2H2-type domain-containing protein</fullName>
    </recommendedName>
</protein>
<dbReference type="PROSITE" id="PS50157">
    <property type="entry name" value="ZINC_FINGER_C2H2_2"/>
    <property type="match status" value="3"/>
</dbReference>
<accession>R7ULK3</accession>
<keyword evidence="10" id="KW-1185">Reference proteome</keyword>
<evidence type="ECO:0000256" key="6">
    <source>
        <dbReference type="SAM" id="MobiDB-lite"/>
    </source>
</evidence>
<feature type="domain" description="C2H2-type" evidence="7">
    <location>
        <begin position="62"/>
        <end position="91"/>
    </location>
</feature>
<dbReference type="EMBL" id="AMQN01007243">
    <property type="status" value="NOT_ANNOTATED_CDS"/>
    <property type="molecule type" value="Genomic_DNA"/>
</dbReference>
<feature type="region of interest" description="Disordered" evidence="6">
    <location>
        <begin position="81"/>
        <end position="115"/>
    </location>
</feature>
<dbReference type="InterPro" id="IPR036236">
    <property type="entry name" value="Znf_C2H2_sf"/>
</dbReference>
<dbReference type="Pfam" id="PF00096">
    <property type="entry name" value="zf-C2H2"/>
    <property type="match status" value="2"/>
</dbReference>
<keyword evidence="1" id="KW-0479">Metal-binding</keyword>
<keyword evidence="2" id="KW-0677">Repeat</keyword>
<sequence length="266" mass="30966">MADGQGTTSCHTRTRNCCQNLTWQLKQNINLFVFKKKKKKEKKESKMFFNHSNRRTEGDKPFKCAMQGCDKSFFNKKHLRRHETLKHGRPPRSQLNQLFPKHSRRSDRSGANKPYKCPHDGCTKSFFNSNHLRRHETQKHGRLPRHRDPSALDQLLLSGFASMDSLQDGNVLFKSRRSQNDPDKPHHCQMVQMARRRTQIADKPHKCAFPGCSCAFLNSQSLRRHETQKHGRQPKFSKGYSPWPSDVMYQSDPYFDNGGTDPHDST</sequence>
<feature type="domain" description="C2H2-type" evidence="7">
    <location>
        <begin position="115"/>
        <end position="144"/>
    </location>
</feature>
<dbReference type="PROSITE" id="PS00028">
    <property type="entry name" value="ZINC_FINGER_C2H2_1"/>
    <property type="match status" value="3"/>
</dbReference>
<evidence type="ECO:0000313" key="9">
    <source>
        <dbReference type="EnsemblMetazoa" id="CapteP224639"/>
    </source>
</evidence>
<keyword evidence="4" id="KW-0862">Zinc</keyword>
<evidence type="ECO:0000256" key="1">
    <source>
        <dbReference type="ARBA" id="ARBA00022723"/>
    </source>
</evidence>
<gene>
    <name evidence="8" type="ORF">CAPTEDRAFT_224639</name>
</gene>
<dbReference type="EMBL" id="KB300259">
    <property type="protein sequence ID" value="ELU06973.1"/>
    <property type="molecule type" value="Genomic_DNA"/>
</dbReference>
<dbReference type="FunFam" id="3.30.160.60:FF:000072">
    <property type="entry name" value="zinc finger protein 143 isoform X1"/>
    <property type="match status" value="1"/>
</dbReference>
<proteinExistence type="predicted"/>
<feature type="domain" description="C2H2-type" evidence="7">
    <location>
        <begin position="205"/>
        <end position="234"/>
    </location>
</feature>
<evidence type="ECO:0000313" key="10">
    <source>
        <dbReference type="Proteomes" id="UP000014760"/>
    </source>
</evidence>
<dbReference type="SMART" id="SM00355">
    <property type="entry name" value="ZnF_C2H2"/>
    <property type="match status" value="3"/>
</dbReference>
<dbReference type="HOGENOM" id="CLU_1046780_0_0_1"/>
<organism evidence="8">
    <name type="scientific">Capitella teleta</name>
    <name type="common">Polychaete worm</name>
    <dbReference type="NCBI Taxonomy" id="283909"/>
    <lineage>
        <taxon>Eukaryota</taxon>
        <taxon>Metazoa</taxon>
        <taxon>Spiralia</taxon>
        <taxon>Lophotrochozoa</taxon>
        <taxon>Annelida</taxon>
        <taxon>Polychaeta</taxon>
        <taxon>Sedentaria</taxon>
        <taxon>Scolecida</taxon>
        <taxon>Capitellidae</taxon>
        <taxon>Capitella</taxon>
    </lineage>
</organism>
<keyword evidence="3 5" id="KW-0863">Zinc-finger</keyword>